<gene>
    <name evidence="6" type="ORF">SAMN04487974_103104</name>
</gene>
<dbReference type="PRINTS" id="PR00778">
    <property type="entry name" value="HTHARSR"/>
</dbReference>
<keyword evidence="1" id="KW-0059">Arsenical resistance</keyword>
<dbReference type="Gene3D" id="3.40.50.150">
    <property type="entry name" value="Vaccinia Virus protein VP39"/>
    <property type="match status" value="1"/>
</dbReference>
<dbReference type="InterPro" id="IPR013216">
    <property type="entry name" value="Methyltransf_11"/>
</dbReference>
<dbReference type="GO" id="GO:0003700">
    <property type="term" value="F:DNA-binding transcription factor activity"/>
    <property type="evidence" value="ECO:0007669"/>
    <property type="project" value="InterPro"/>
</dbReference>
<sequence length="316" mass="34606">MSKSHDIVGILKAAGESTRLRILALLAHGELSVKDLTEILGQSQPRISRHLKLLVDAGLVTRHAEGAWAYFRLNRHGTSGSLCDWIVEHCDREGRELAGDHARLDGLRTLQRERAADYFATIAESWDRLRSLHIPEAAVESAIVSAVGQDRVARFLDLGTGTGRMLELLAERYDHGIGVDTSREMLAVARAKLDAGAISHAQVRLGDISELTDYAGSADLVMLHQVLHYFDDPGVALMHVAACLSSAGRVLVVDFAPHDHEFLREEQAHRRLGLSDEQMALWADAAGLVIADTKRFPPTAPDGLTVCLWSLGRPNL</sequence>
<protein>
    <submittedName>
        <fullName evidence="6">ArsR family transcriptional regulator</fullName>
    </submittedName>
</protein>
<proteinExistence type="predicted"/>
<dbReference type="AlphaFoldDB" id="A0A1G7UJ86"/>
<name>A0A1G7UJ86_9HYPH</name>
<dbReference type="RefSeq" id="WP_090594016.1">
    <property type="nucleotide sequence ID" value="NZ_FNCS01000003.1"/>
</dbReference>
<dbReference type="OrthoDB" id="9789575at2"/>
<dbReference type="Pfam" id="PF08241">
    <property type="entry name" value="Methyltransf_11"/>
    <property type="match status" value="1"/>
</dbReference>
<dbReference type="SMART" id="SM00418">
    <property type="entry name" value="HTH_ARSR"/>
    <property type="match status" value="1"/>
</dbReference>
<dbReference type="GO" id="GO:0046685">
    <property type="term" value="P:response to arsenic-containing substance"/>
    <property type="evidence" value="ECO:0007669"/>
    <property type="project" value="UniProtKB-KW"/>
</dbReference>
<dbReference type="PANTHER" id="PTHR33154">
    <property type="entry name" value="TRANSCRIPTIONAL REGULATOR, ARSR FAMILY"/>
    <property type="match status" value="1"/>
</dbReference>
<dbReference type="NCBIfam" id="NF033788">
    <property type="entry name" value="HTH_metalloreg"/>
    <property type="match status" value="1"/>
</dbReference>
<organism evidence="6 7">
    <name type="scientific">Pelagibacterium luteolum</name>
    <dbReference type="NCBI Taxonomy" id="440168"/>
    <lineage>
        <taxon>Bacteria</taxon>
        <taxon>Pseudomonadati</taxon>
        <taxon>Pseudomonadota</taxon>
        <taxon>Alphaproteobacteria</taxon>
        <taxon>Hyphomicrobiales</taxon>
        <taxon>Devosiaceae</taxon>
        <taxon>Pelagibacterium</taxon>
    </lineage>
</organism>
<evidence type="ECO:0000256" key="3">
    <source>
        <dbReference type="ARBA" id="ARBA00023125"/>
    </source>
</evidence>
<dbReference type="CDD" id="cd02440">
    <property type="entry name" value="AdoMet_MTases"/>
    <property type="match status" value="1"/>
</dbReference>
<dbReference type="Pfam" id="PF01022">
    <property type="entry name" value="HTH_5"/>
    <property type="match status" value="1"/>
</dbReference>
<evidence type="ECO:0000256" key="4">
    <source>
        <dbReference type="ARBA" id="ARBA00023163"/>
    </source>
</evidence>
<keyword evidence="4" id="KW-0804">Transcription</keyword>
<dbReference type="InterPro" id="IPR029063">
    <property type="entry name" value="SAM-dependent_MTases_sf"/>
</dbReference>
<dbReference type="InterPro" id="IPR051081">
    <property type="entry name" value="HTH_MetalResp_TranReg"/>
</dbReference>
<dbReference type="PANTHER" id="PTHR33154:SF18">
    <property type="entry name" value="ARSENICAL RESISTANCE OPERON REPRESSOR"/>
    <property type="match status" value="1"/>
</dbReference>
<evidence type="ECO:0000259" key="5">
    <source>
        <dbReference type="PROSITE" id="PS50987"/>
    </source>
</evidence>
<reference evidence="6 7" key="1">
    <citation type="submission" date="2016-10" db="EMBL/GenBank/DDBJ databases">
        <authorList>
            <person name="de Groot N.N."/>
        </authorList>
    </citation>
    <scope>NUCLEOTIDE SEQUENCE [LARGE SCALE GENOMIC DNA]</scope>
    <source>
        <strain evidence="6 7">CGMCC 1.10267</strain>
    </source>
</reference>
<dbReference type="SUPFAM" id="SSF53335">
    <property type="entry name" value="S-adenosyl-L-methionine-dependent methyltransferases"/>
    <property type="match status" value="1"/>
</dbReference>
<dbReference type="Proteomes" id="UP000199495">
    <property type="component" value="Unassembled WGS sequence"/>
</dbReference>
<dbReference type="PROSITE" id="PS50987">
    <property type="entry name" value="HTH_ARSR_2"/>
    <property type="match status" value="1"/>
</dbReference>
<accession>A0A1G7UJ86</accession>
<dbReference type="Gene3D" id="1.10.10.10">
    <property type="entry name" value="Winged helix-like DNA-binding domain superfamily/Winged helix DNA-binding domain"/>
    <property type="match status" value="1"/>
</dbReference>
<dbReference type="GO" id="GO:0003677">
    <property type="term" value="F:DNA binding"/>
    <property type="evidence" value="ECO:0007669"/>
    <property type="project" value="UniProtKB-KW"/>
</dbReference>
<feature type="domain" description="HTH arsR-type" evidence="5">
    <location>
        <begin position="1"/>
        <end position="94"/>
    </location>
</feature>
<dbReference type="EMBL" id="FNCS01000003">
    <property type="protein sequence ID" value="SDG47574.1"/>
    <property type="molecule type" value="Genomic_DNA"/>
</dbReference>
<dbReference type="GO" id="GO:0008757">
    <property type="term" value="F:S-adenosylmethionine-dependent methyltransferase activity"/>
    <property type="evidence" value="ECO:0007669"/>
    <property type="project" value="InterPro"/>
</dbReference>
<dbReference type="InterPro" id="IPR036390">
    <property type="entry name" value="WH_DNA-bd_sf"/>
</dbReference>
<evidence type="ECO:0000256" key="1">
    <source>
        <dbReference type="ARBA" id="ARBA00022849"/>
    </source>
</evidence>
<dbReference type="InterPro" id="IPR001845">
    <property type="entry name" value="HTH_ArsR_DNA-bd_dom"/>
</dbReference>
<dbReference type="InterPro" id="IPR011991">
    <property type="entry name" value="ArsR-like_HTH"/>
</dbReference>
<dbReference type="CDD" id="cd00090">
    <property type="entry name" value="HTH_ARSR"/>
    <property type="match status" value="1"/>
</dbReference>
<keyword evidence="2" id="KW-0805">Transcription regulation</keyword>
<keyword evidence="7" id="KW-1185">Reference proteome</keyword>
<evidence type="ECO:0000256" key="2">
    <source>
        <dbReference type="ARBA" id="ARBA00023015"/>
    </source>
</evidence>
<evidence type="ECO:0000313" key="7">
    <source>
        <dbReference type="Proteomes" id="UP000199495"/>
    </source>
</evidence>
<keyword evidence="3" id="KW-0238">DNA-binding</keyword>
<dbReference type="InterPro" id="IPR036388">
    <property type="entry name" value="WH-like_DNA-bd_sf"/>
</dbReference>
<dbReference type="SUPFAM" id="SSF46785">
    <property type="entry name" value="Winged helix' DNA-binding domain"/>
    <property type="match status" value="1"/>
</dbReference>
<dbReference type="STRING" id="440168.SAMN04487974_103104"/>
<evidence type="ECO:0000313" key="6">
    <source>
        <dbReference type="EMBL" id="SDG47574.1"/>
    </source>
</evidence>